<dbReference type="PANTHER" id="PTHR43283">
    <property type="entry name" value="BETA-LACTAMASE-RELATED"/>
    <property type="match status" value="1"/>
</dbReference>
<dbReference type="PROSITE" id="PS51257">
    <property type="entry name" value="PROKAR_LIPOPROTEIN"/>
    <property type="match status" value="1"/>
</dbReference>
<dbReference type="GO" id="GO:0016787">
    <property type="term" value="F:hydrolase activity"/>
    <property type="evidence" value="ECO:0007669"/>
    <property type="project" value="UniProtKB-KW"/>
</dbReference>
<organism evidence="3 4">
    <name type="scientific">Luteimonas salinilitoris</name>
    <dbReference type="NCBI Taxonomy" id="3237697"/>
    <lineage>
        <taxon>Bacteria</taxon>
        <taxon>Pseudomonadati</taxon>
        <taxon>Pseudomonadota</taxon>
        <taxon>Gammaproteobacteria</taxon>
        <taxon>Lysobacterales</taxon>
        <taxon>Lysobacteraceae</taxon>
        <taxon>Luteimonas</taxon>
    </lineage>
</organism>
<reference evidence="3 4" key="1">
    <citation type="submission" date="2024-07" db="EMBL/GenBank/DDBJ databases">
        <title>Luteimonas salilacus sp. nov., isolated from the shore soil of Salt Lake in Tibet of China.</title>
        <authorList>
            <person name="Zhang X."/>
            <person name="Li A."/>
        </authorList>
    </citation>
    <scope>NUCLEOTIDE SEQUENCE [LARGE SCALE GENOMIC DNA]</scope>
    <source>
        <strain evidence="3 4">B3-2-R+30</strain>
    </source>
</reference>
<dbReference type="SUPFAM" id="SSF56601">
    <property type="entry name" value="beta-lactamase/transpeptidase-like"/>
    <property type="match status" value="1"/>
</dbReference>
<protein>
    <submittedName>
        <fullName evidence="3">Serine hydrolase domain-containing protein</fullName>
        <ecNumber evidence="3">3.-.-.-</ecNumber>
    </submittedName>
</protein>
<feature type="signal peptide" evidence="1">
    <location>
        <begin position="1"/>
        <end position="29"/>
    </location>
</feature>
<evidence type="ECO:0000313" key="3">
    <source>
        <dbReference type="EMBL" id="MEZ0474053.1"/>
    </source>
</evidence>
<dbReference type="InterPro" id="IPR050789">
    <property type="entry name" value="Diverse_Enzym_Activities"/>
</dbReference>
<evidence type="ECO:0000259" key="2">
    <source>
        <dbReference type="Pfam" id="PF00144"/>
    </source>
</evidence>
<sequence length="514" mass="54958">MKTNAMHRAGIVPALMTACALIVAAGAQAQDREREPAPAGPQTALTHGLRPNLLKIGEPLPRWSLQARMAHHRVPGVAIAVLKDGQVVQAMGFGVRQAGTQEAVDADTLFSVGSISKIATAATSLRLVADGRLDLDRDVNGYLRAWQVASLPGVANAPVTLRMLMSHTAGLTVHGFKDFLPGEPLPTLPEILDGTSPAKNNPIRLQHAPGLKVDYSGGGTMVQQRMIEDVAGQPLEAVARAQVFDPLDMHRSTFLSPLPAERGNIARAHDRDGAPTALPRGWQAFPEQAASGLWTSANELGAFVGALIQSYHGADGLLPQPIARQMMTEVAPSPHGLGPRLEGAGATRIFHHGGANDSYHAWIEGYLETGDGFVILTNGANGYALHREIRNALSDAIGLGVNPLVRTVDLDLNAPIYADYAGVYRLDPAAPMDHRGGLADSFDADTVEVAIDDGAMRIRLPDQDEPRTLQPLSPTRFAATTATQYEFHRDAHGKVRALSVEQGSSRAYYRRTPE</sequence>
<dbReference type="EMBL" id="JBFWIC010000005">
    <property type="protein sequence ID" value="MEZ0474053.1"/>
    <property type="molecule type" value="Genomic_DNA"/>
</dbReference>
<dbReference type="Proteomes" id="UP001566331">
    <property type="component" value="Unassembled WGS sequence"/>
</dbReference>
<dbReference type="InterPro" id="IPR001466">
    <property type="entry name" value="Beta-lactam-related"/>
</dbReference>
<feature type="chain" id="PRO_5047262441" evidence="1">
    <location>
        <begin position="30"/>
        <end position="514"/>
    </location>
</feature>
<dbReference type="EC" id="3.-.-.-" evidence="3"/>
<name>A0ABV4HN95_9GAMM</name>
<dbReference type="InterPro" id="IPR012338">
    <property type="entry name" value="Beta-lactam/transpept-like"/>
</dbReference>
<dbReference type="Pfam" id="PF00144">
    <property type="entry name" value="Beta-lactamase"/>
    <property type="match status" value="1"/>
</dbReference>
<proteinExistence type="predicted"/>
<keyword evidence="3" id="KW-0378">Hydrolase</keyword>
<accession>A0ABV4HN95</accession>
<evidence type="ECO:0000256" key="1">
    <source>
        <dbReference type="SAM" id="SignalP"/>
    </source>
</evidence>
<dbReference type="Gene3D" id="3.40.710.10">
    <property type="entry name" value="DD-peptidase/beta-lactamase superfamily"/>
    <property type="match status" value="1"/>
</dbReference>
<keyword evidence="4" id="KW-1185">Reference proteome</keyword>
<feature type="domain" description="Beta-lactamase-related" evidence="2">
    <location>
        <begin position="66"/>
        <end position="385"/>
    </location>
</feature>
<gene>
    <name evidence="3" type="ORF">AB6713_05400</name>
</gene>
<comment type="caution">
    <text evidence="3">The sequence shown here is derived from an EMBL/GenBank/DDBJ whole genome shotgun (WGS) entry which is preliminary data.</text>
</comment>
<evidence type="ECO:0000313" key="4">
    <source>
        <dbReference type="Proteomes" id="UP001566331"/>
    </source>
</evidence>
<dbReference type="RefSeq" id="WP_370564044.1">
    <property type="nucleotide sequence ID" value="NZ_JBFWIB010000006.1"/>
</dbReference>
<keyword evidence="1" id="KW-0732">Signal</keyword>